<accession>A0AAV7RIN8</accession>
<dbReference type="EMBL" id="JANPWB010000009">
    <property type="protein sequence ID" value="KAJ1151360.1"/>
    <property type="molecule type" value="Genomic_DNA"/>
</dbReference>
<reference evidence="2" key="1">
    <citation type="journal article" date="2022" name="bioRxiv">
        <title>Sequencing and chromosome-scale assembly of the giantPleurodeles waltlgenome.</title>
        <authorList>
            <person name="Brown T."/>
            <person name="Elewa A."/>
            <person name="Iarovenko S."/>
            <person name="Subramanian E."/>
            <person name="Araus A.J."/>
            <person name="Petzold A."/>
            <person name="Susuki M."/>
            <person name="Suzuki K.-i.T."/>
            <person name="Hayashi T."/>
            <person name="Toyoda A."/>
            <person name="Oliveira C."/>
            <person name="Osipova E."/>
            <person name="Leigh N.D."/>
            <person name="Simon A."/>
            <person name="Yun M.H."/>
        </authorList>
    </citation>
    <scope>NUCLEOTIDE SEQUENCE</scope>
    <source>
        <strain evidence="2">20211129_DDA</strain>
        <tissue evidence="2">Liver</tissue>
    </source>
</reference>
<feature type="region of interest" description="Disordered" evidence="1">
    <location>
        <begin position="44"/>
        <end position="74"/>
    </location>
</feature>
<evidence type="ECO:0000313" key="3">
    <source>
        <dbReference type="Proteomes" id="UP001066276"/>
    </source>
</evidence>
<organism evidence="2 3">
    <name type="scientific">Pleurodeles waltl</name>
    <name type="common">Iberian ribbed newt</name>
    <dbReference type="NCBI Taxonomy" id="8319"/>
    <lineage>
        <taxon>Eukaryota</taxon>
        <taxon>Metazoa</taxon>
        <taxon>Chordata</taxon>
        <taxon>Craniata</taxon>
        <taxon>Vertebrata</taxon>
        <taxon>Euteleostomi</taxon>
        <taxon>Amphibia</taxon>
        <taxon>Batrachia</taxon>
        <taxon>Caudata</taxon>
        <taxon>Salamandroidea</taxon>
        <taxon>Salamandridae</taxon>
        <taxon>Pleurodelinae</taxon>
        <taxon>Pleurodeles</taxon>
    </lineage>
</organism>
<protein>
    <submittedName>
        <fullName evidence="2">Uncharacterized protein</fullName>
    </submittedName>
</protein>
<evidence type="ECO:0000256" key="1">
    <source>
        <dbReference type="SAM" id="MobiDB-lite"/>
    </source>
</evidence>
<evidence type="ECO:0000313" key="2">
    <source>
        <dbReference type="EMBL" id="KAJ1151360.1"/>
    </source>
</evidence>
<dbReference type="AlphaFoldDB" id="A0AAV7RIN8"/>
<proteinExistence type="predicted"/>
<name>A0AAV7RIN8_PLEWA</name>
<dbReference type="Proteomes" id="UP001066276">
    <property type="component" value="Chromosome 5"/>
</dbReference>
<comment type="caution">
    <text evidence="2">The sequence shown here is derived from an EMBL/GenBank/DDBJ whole genome shotgun (WGS) entry which is preliminary data.</text>
</comment>
<sequence length="98" mass="10593">MRQHLRTPGARAATSICGLADLEHLHGGDETAGSRASRIKLRGTVGSPGAHIDNSQQRAGGEWQRQRTGRHLRPAGAQWDGWTVLTMCVSEDLEAPAR</sequence>
<gene>
    <name evidence="2" type="ORF">NDU88_004142</name>
</gene>
<keyword evidence="3" id="KW-1185">Reference proteome</keyword>